<keyword evidence="1" id="KW-0732">Signal</keyword>
<evidence type="ECO:0000313" key="2">
    <source>
        <dbReference type="EMBL" id="KAK4438085.1"/>
    </source>
</evidence>
<dbReference type="EMBL" id="JACGWO010000001">
    <property type="protein sequence ID" value="KAK4438085.1"/>
    <property type="molecule type" value="Genomic_DNA"/>
</dbReference>
<feature type="chain" id="PRO_5042227459" evidence="1">
    <location>
        <begin position="24"/>
        <end position="132"/>
    </location>
</feature>
<comment type="caution">
    <text evidence="2">The sequence shown here is derived from an EMBL/GenBank/DDBJ whole genome shotgun (WGS) entry which is preliminary data.</text>
</comment>
<sequence>MLSIYSLSTSLLLLNSILGSSNGLTLELIHPSFQESHSSQTNSSYDKRIQRLVSQSILRTNYSTKEHGLFEIARPLVDLQEFIYIVKIGIGTFKAKPSFKEYYLDMDTGSRVHMDAVSRLYQVFQAETKALS</sequence>
<dbReference type="Proteomes" id="UP001293254">
    <property type="component" value="Unassembled WGS sequence"/>
</dbReference>
<feature type="signal peptide" evidence="1">
    <location>
        <begin position="1"/>
        <end position="23"/>
    </location>
</feature>
<protein>
    <submittedName>
        <fullName evidence="2">Uncharacterized protein</fullName>
    </submittedName>
</protein>
<accession>A0AAE1YWV9</accession>
<keyword evidence="3" id="KW-1185">Reference proteome</keyword>
<organism evidence="2 3">
    <name type="scientific">Sesamum alatum</name>
    <dbReference type="NCBI Taxonomy" id="300844"/>
    <lineage>
        <taxon>Eukaryota</taxon>
        <taxon>Viridiplantae</taxon>
        <taxon>Streptophyta</taxon>
        <taxon>Embryophyta</taxon>
        <taxon>Tracheophyta</taxon>
        <taxon>Spermatophyta</taxon>
        <taxon>Magnoliopsida</taxon>
        <taxon>eudicotyledons</taxon>
        <taxon>Gunneridae</taxon>
        <taxon>Pentapetalae</taxon>
        <taxon>asterids</taxon>
        <taxon>lamiids</taxon>
        <taxon>Lamiales</taxon>
        <taxon>Pedaliaceae</taxon>
        <taxon>Sesamum</taxon>
    </lineage>
</organism>
<proteinExistence type="predicted"/>
<reference evidence="2" key="1">
    <citation type="submission" date="2020-06" db="EMBL/GenBank/DDBJ databases">
        <authorList>
            <person name="Li T."/>
            <person name="Hu X."/>
            <person name="Zhang T."/>
            <person name="Song X."/>
            <person name="Zhang H."/>
            <person name="Dai N."/>
            <person name="Sheng W."/>
            <person name="Hou X."/>
            <person name="Wei L."/>
        </authorList>
    </citation>
    <scope>NUCLEOTIDE SEQUENCE</scope>
    <source>
        <strain evidence="2">3651</strain>
        <tissue evidence="2">Leaf</tissue>
    </source>
</reference>
<evidence type="ECO:0000256" key="1">
    <source>
        <dbReference type="SAM" id="SignalP"/>
    </source>
</evidence>
<reference evidence="2" key="2">
    <citation type="journal article" date="2024" name="Plant">
        <title>Genomic evolution and insights into agronomic trait innovations of Sesamum species.</title>
        <authorList>
            <person name="Miao H."/>
            <person name="Wang L."/>
            <person name="Qu L."/>
            <person name="Liu H."/>
            <person name="Sun Y."/>
            <person name="Le M."/>
            <person name="Wang Q."/>
            <person name="Wei S."/>
            <person name="Zheng Y."/>
            <person name="Lin W."/>
            <person name="Duan Y."/>
            <person name="Cao H."/>
            <person name="Xiong S."/>
            <person name="Wang X."/>
            <person name="Wei L."/>
            <person name="Li C."/>
            <person name="Ma Q."/>
            <person name="Ju M."/>
            <person name="Zhao R."/>
            <person name="Li G."/>
            <person name="Mu C."/>
            <person name="Tian Q."/>
            <person name="Mei H."/>
            <person name="Zhang T."/>
            <person name="Gao T."/>
            <person name="Zhang H."/>
        </authorList>
    </citation>
    <scope>NUCLEOTIDE SEQUENCE</scope>
    <source>
        <strain evidence="2">3651</strain>
    </source>
</reference>
<evidence type="ECO:0000313" key="3">
    <source>
        <dbReference type="Proteomes" id="UP001293254"/>
    </source>
</evidence>
<dbReference type="AlphaFoldDB" id="A0AAE1YWV9"/>
<name>A0AAE1YWV9_9LAMI</name>
<gene>
    <name evidence="2" type="ORF">Salat_0142600</name>
</gene>